<sequence>MAASLARQVLGPDRFQFSVTPTQAAAMTAPRELGRSEVLRQPTVTKSLVLVPPSLPLPSCST</sequence>
<dbReference type="AlphaFoldDB" id="A0A5B7GSU4"/>
<dbReference type="Proteomes" id="UP000324222">
    <property type="component" value="Unassembled WGS sequence"/>
</dbReference>
<proteinExistence type="predicted"/>
<organism evidence="1 2">
    <name type="scientific">Portunus trituberculatus</name>
    <name type="common">Swimming crab</name>
    <name type="synonym">Neptunus trituberculatus</name>
    <dbReference type="NCBI Taxonomy" id="210409"/>
    <lineage>
        <taxon>Eukaryota</taxon>
        <taxon>Metazoa</taxon>
        <taxon>Ecdysozoa</taxon>
        <taxon>Arthropoda</taxon>
        <taxon>Crustacea</taxon>
        <taxon>Multicrustacea</taxon>
        <taxon>Malacostraca</taxon>
        <taxon>Eumalacostraca</taxon>
        <taxon>Eucarida</taxon>
        <taxon>Decapoda</taxon>
        <taxon>Pleocyemata</taxon>
        <taxon>Brachyura</taxon>
        <taxon>Eubrachyura</taxon>
        <taxon>Portunoidea</taxon>
        <taxon>Portunidae</taxon>
        <taxon>Portuninae</taxon>
        <taxon>Portunus</taxon>
    </lineage>
</organism>
<reference evidence="1 2" key="1">
    <citation type="submission" date="2019-05" db="EMBL/GenBank/DDBJ databases">
        <title>Another draft genome of Portunus trituberculatus and its Hox gene families provides insights of decapod evolution.</title>
        <authorList>
            <person name="Jeong J.-H."/>
            <person name="Song I."/>
            <person name="Kim S."/>
            <person name="Choi T."/>
            <person name="Kim D."/>
            <person name="Ryu S."/>
            <person name="Kim W."/>
        </authorList>
    </citation>
    <scope>NUCLEOTIDE SEQUENCE [LARGE SCALE GENOMIC DNA]</scope>
    <source>
        <tissue evidence="1">Muscle</tissue>
    </source>
</reference>
<accession>A0A5B7GSU4</accession>
<evidence type="ECO:0000313" key="1">
    <source>
        <dbReference type="EMBL" id="MPC60267.1"/>
    </source>
</evidence>
<dbReference type="EMBL" id="VSRR010017343">
    <property type="protein sequence ID" value="MPC60267.1"/>
    <property type="molecule type" value="Genomic_DNA"/>
</dbReference>
<comment type="caution">
    <text evidence="1">The sequence shown here is derived from an EMBL/GenBank/DDBJ whole genome shotgun (WGS) entry which is preliminary data.</text>
</comment>
<name>A0A5B7GSU4_PORTR</name>
<evidence type="ECO:0000313" key="2">
    <source>
        <dbReference type="Proteomes" id="UP000324222"/>
    </source>
</evidence>
<protein>
    <submittedName>
        <fullName evidence="1">Uncharacterized protein</fullName>
    </submittedName>
</protein>
<gene>
    <name evidence="1" type="ORF">E2C01_054306</name>
</gene>
<keyword evidence="2" id="KW-1185">Reference proteome</keyword>